<feature type="non-terminal residue" evidence="1">
    <location>
        <position position="51"/>
    </location>
</feature>
<comment type="caution">
    <text evidence="1">The sequence shown here is derived from an EMBL/GenBank/DDBJ whole genome shotgun (WGS) entry which is preliminary data.</text>
</comment>
<accession>A0A815ZJ79</accession>
<dbReference type="InterPro" id="IPR042089">
    <property type="entry name" value="Peptidase_M13_dom_2"/>
</dbReference>
<dbReference type="Gene3D" id="1.10.1380.10">
    <property type="entry name" value="Neutral endopeptidase , domain2"/>
    <property type="match status" value="1"/>
</dbReference>
<dbReference type="AlphaFoldDB" id="A0A815ZJ79"/>
<dbReference type="EMBL" id="CAJNOU010019989">
    <property type="protein sequence ID" value="CAF1584199.1"/>
    <property type="molecule type" value="Genomic_DNA"/>
</dbReference>
<name>A0A815ZJ79_9BILA</name>
<dbReference type="Proteomes" id="UP000663889">
    <property type="component" value="Unassembled WGS sequence"/>
</dbReference>
<evidence type="ECO:0000313" key="1">
    <source>
        <dbReference type="EMBL" id="CAF1584199.1"/>
    </source>
</evidence>
<gene>
    <name evidence="1" type="ORF">SEV965_LOCUS39960</name>
</gene>
<evidence type="ECO:0000313" key="2">
    <source>
        <dbReference type="Proteomes" id="UP000663889"/>
    </source>
</evidence>
<proteinExistence type="predicted"/>
<sequence>MIHNYLRWRLISTYIDDLSYEYVHAHRLYLNAYYGHALHTSNDVYCTREVI</sequence>
<protein>
    <submittedName>
        <fullName evidence="1">Uncharacterized protein</fullName>
    </submittedName>
</protein>
<reference evidence="1" key="1">
    <citation type="submission" date="2021-02" db="EMBL/GenBank/DDBJ databases">
        <authorList>
            <person name="Nowell W R."/>
        </authorList>
    </citation>
    <scope>NUCLEOTIDE SEQUENCE</scope>
</reference>
<organism evidence="1 2">
    <name type="scientific">Rotaria sordida</name>
    <dbReference type="NCBI Taxonomy" id="392033"/>
    <lineage>
        <taxon>Eukaryota</taxon>
        <taxon>Metazoa</taxon>
        <taxon>Spiralia</taxon>
        <taxon>Gnathifera</taxon>
        <taxon>Rotifera</taxon>
        <taxon>Eurotatoria</taxon>
        <taxon>Bdelloidea</taxon>
        <taxon>Philodinida</taxon>
        <taxon>Philodinidae</taxon>
        <taxon>Rotaria</taxon>
    </lineage>
</organism>